<evidence type="ECO:0000256" key="2">
    <source>
        <dbReference type="ARBA" id="ARBA00022946"/>
    </source>
</evidence>
<name>A0A9P8J4R6_AURME</name>
<keyword evidence="2" id="KW-0809">Transit peptide</keyword>
<sequence>MRCESYSSGQSLRSTSLKYIIRKLFSLDHGPAGSYKPPDQPKYHEFNGGRRGFDDLYEDIQSLLLRKDYHKLTKVFRAAGDNSLDFIRSLPENTFTEILAHLQPKNDLNKTLIPYSRLSPATVQQLHLPSSYHVIRRYLLDAVQILDQRKKPGRTLSVVDYSIILGFARWHGLKDIADTFWKSMQADNIIPDLRCYNNYMGAIVSNLRRDPDTRQNRRVTTFGTEARCKLSPSARFAAYHVGIGGIKDSALELHREILKSEIVPDEETFRLLILGVGREGDLNTVKRLLRQVWRTNVAAIVDGLEEGHLKNELDISPTSPLHPSPFLVYAVAHVFSINNEIPAALKLVNHISQTYNVKVFDYVWHELLNWTFVLSLPRQASRNEHAILPKASIEALGSYAKRTLQRAPDDGYVQQASLFRQQRTWDMWHYMCEALTLYEAMRKETRYLNKTLHRVLKLSQPAGTLEQKYNRSRLNEKASRLFLKRWVRLLLGSMRSCGW</sequence>
<evidence type="ECO:0000313" key="4">
    <source>
        <dbReference type="EMBL" id="KAG9687919.1"/>
    </source>
</evidence>
<protein>
    <submittedName>
        <fullName evidence="4">Uncharacterized protein</fullName>
    </submittedName>
</protein>
<proteinExistence type="predicted"/>
<dbReference type="InterPro" id="IPR024319">
    <property type="entry name" value="ATPase_expression_mit"/>
</dbReference>
<reference evidence="4" key="1">
    <citation type="journal article" date="2021" name="J Fungi (Basel)">
        <title>Virulence traits and population genomics of the black yeast Aureobasidium melanogenum.</title>
        <authorList>
            <person name="Cernosa A."/>
            <person name="Sun X."/>
            <person name="Gostincar C."/>
            <person name="Fang C."/>
            <person name="Gunde-Cimerman N."/>
            <person name="Song Z."/>
        </authorList>
    </citation>
    <scope>NUCLEOTIDE SEQUENCE</scope>
    <source>
        <strain evidence="4">EXF-9911</strain>
    </source>
</reference>
<organism evidence="4 5">
    <name type="scientific">Aureobasidium melanogenum</name>
    <name type="common">Aureobasidium pullulans var. melanogenum</name>
    <dbReference type="NCBI Taxonomy" id="46634"/>
    <lineage>
        <taxon>Eukaryota</taxon>
        <taxon>Fungi</taxon>
        <taxon>Dikarya</taxon>
        <taxon>Ascomycota</taxon>
        <taxon>Pezizomycotina</taxon>
        <taxon>Dothideomycetes</taxon>
        <taxon>Dothideomycetidae</taxon>
        <taxon>Dothideales</taxon>
        <taxon>Saccotheciaceae</taxon>
        <taxon>Aureobasidium</taxon>
    </lineage>
</organism>
<feature type="non-terminal residue" evidence="4">
    <location>
        <position position="499"/>
    </location>
</feature>
<evidence type="ECO:0000313" key="5">
    <source>
        <dbReference type="Proteomes" id="UP000779574"/>
    </source>
</evidence>
<dbReference type="InterPro" id="IPR011990">
    <property type="entry name" value="TPR-like_helical_dom_sf"/>
</dbReference>
<accession>A0A9P8J4R6</accession>
<evidence type="ECO:0000256" key="1">
    <source>
        <dbReference type="ARBA" id="ARBA00004173"/>
    </source>
</evidence>
<reference evidence="4" key="2">
    <citation type="submission" date="2021-08" db="EMBL/GenBank/DDBJ databases">
        <authorList>
            <person name="Gostincar C."/>
            <person name="Sun X."/>
            <person name="Song Z."/>
            <person name="Gunde-Cimerman N."/>
        </authorList>
    </citation>
    <scope>NUCLEOTIDE SEQUENCE</scope>
    <source>
        <strain evidence="4">EXF-9911</strain>
    </source>
</reference>
<dbReference type="Pfam" id="PF12921">
    <property type="entry name" value="ATP13"/>
    <property type="match status" value="1"/>
</dbReference>
<dbReference type="GO" id="GO:0005739">
    <property type="term" value="C:mitochondrion"/>
    <property type="evidence" value="ECO:0007669"/>
    <property type="project" value="UniProtKB-SubCell"/>
</dbReference>
<dbReference type="EMBL" id="JAHFXF010000429">
    <property type="protein sequence ID" value="KAG9687919.1"/>
    <property type="molecule type" value="Genomic_DNA"/>
</dbReference>
<dbReference type="Gene3D" id="1.25.40.10">
    <property type="entry name" value="Tetratricopeptide repeat domain"/>
    <property type="match status" value="1"/>
</dbReference>
<comment type="subcellular location">
    <subcellularLocation>
        <location evidence="1">Mitochondrion</location>
    </subcellularLocation>
</comment>
<dbReference type="Proteomes" id="UP000779574">
    <property type="component" value="Unassembled WGS sequence"/>
</dbReference>
<dbReference type="OrthoDB" id="185373at2759"/>
<dbReference type="AlphaFoldDB" id="A0A9P8J4R6"/>
<comment type="caution">
    <text evidence="4">The sequence shown here is derived from an EMBL/GenBank/DDBJ whole genome shotgun (WGS) entry which is preliminary data.</text>
</comment>
<keyword evidence="3" id="KW-0496">Mitochondrion</keyword>
<gene>
    <name evidence="4" type="ORF">KCU76_g9982</name>
</gene>
<evidence type="ECO:0000256" key="3">
    <source>
        <dbReference type="ARBA" id="ARBA00023128"/>
    </source>
</evidence>